<evidence type="ECO:0000256" key="1">
    <source>
        <dbReference type="SAM" id="MobiDB-lite"/>
    </source>
</evidence>
<dbReference type="AlphaFoldDB" id="W2XZM9"/>
<dbReference type="EMBL" id="ANIY01005276">
    <property type="protein sequence ID" value="ETP27952.1"/>
    <property type="molecule type" value="Genomic_DNA"/>
</dbReference>
<dbReference type="OrthoDB" id="10572721at2759"/>
<dbReference type="Proteomes" id="UP000018948">
    <property type="component" value="Unassembled WGS sequence"/>
</dbReference>
<feature type="region of interest" description="Disordered" evidence="1">
    <location>
        <begin position="156"/>
        <end position="179"/>
    </location>
</feature>
<reference evidence="2 3" key="1">
    <citation type="submission" date="2013-11" db="EMBL/GenBank/DDBJ databases">
        <title>The Genome Sequence of Phytophthora parasitica P10297.</title>
        <authorList>
            <consortium name="The Broad Institute Genomics Platform"/>
            <person name="Russ C."/>
            <person name="Tyler B."/>
            <person name="Panabieres F."/>
            <person name="Shan W."/>
            <person name="Tripathy S."/>
            <person name="Grunwald N."/>
            <person name="Machado M."/>
            <person name="Johnson C.S."/>
            <person name="Walker B."/>
            <person name="Young S.K."/>
            <person name="Zeng Q."/>
            <person name="Gargeya S."/>
            <person name="Fitzgerald M."/>
            <person name="Haas B."/>
            <person name="Abouelleil A."/>
            <person name="Allen A.W."/>
            <person name="Alvarado L."/>
            <person name="Arachchi H.M."/>
            <person name="Berlin A.M."/>
            <person name="Chapman S.B."/>
            <person name="Gainer-Dewar J."/>
            <person name="Goldberg J."/>
            <person name="Griggs A."/>
            <person name="Gujja S."/>
            <person name="Hansen M."/>
            <person name="Howarth C."/>
            <person name="Imamovic A."/>
            <person name="Ireland A."/>
            <person name="Larimer J."/>
            <person name="McCowan C."/>
            <person name="Murphy C."/>
            <person name="Pearson M."/>
            <person name="Poon T.W."/>
            <person name="Priest M."/>
            <person name="Roberts A."/>
            <person name="Saif S."/>
            <person name="Shea T."/>
            <person name="Sisk P."/>
            <person name="Sykes S."/>
            <person name="Wortman J."/>
            <person name="Nusbaum C."/>
            <person name="Birren B."/>
        </authorList>
    </citation>
    <scope>NUCLEOTIDE SEQUENCE [LARGE SCALE GENOMIC DNA]</scope>
    <source>
        <strain evidence="2 3">P10297</strain>
    </source>
</reference>
<evidence type="ECO:0000313" key="3">
    <source>
        <dbReference type="Proteomes" id="UP000018948"/>
    </source>
</evidence>
<proteinExistence type="predicted"/>
<accession>W2XZM9</accession>
<comment type="caution">
    <text evidence="2">The sequence shown here is derived from an EMBL/GenBank/DDBJ whole genome shotgun (WGS) entry which is preliminary data.</text>
</comment>
<protein>
    <submittedName>
        <fullName evidence="2">Uncharacterized protein</fullName>
    </submittedName>
</protein>
<evidence type="ECO:0000313" key="2">
    <source>
        <dbReference type="EMBL" id="ETP27952.1"/>
    </source>
</evidence>
<gene>
    <name evidence="2" type="ORF">F442_22762</name>
</gene>
<name>W2XZM9_PHYNI</name>
<sequence length="236" mass="25568">MLLELRWIRRPTPLGQTDPAADPVVESTAADSAADAVAEASADVAAELGAKAVDPAAEASIDAVVEASTNVAAQSAAVDADVAEPLECATLADPADLVVERGENAILGDPYVLLPTASASQSMLLLQKLPRPLQRHRDGAFREDLYAGARYKLSLQEQHQQEQRRQQAQRRQKLQPASKMQDSFMAAERYFKAHVGHASHEENPDMEDSMVAVPTYADVSHHVKLLTTQQAHCKRS</sequence>
<organism evidence="2 3">
    <name type="scientific">Phytophthora nicotianae P10297</name>
    <dbReference type="NCBI Taxonomy" id="1317064"/>
    <lineage>
        <taxon>Eukaryota</taxon>
        <taxon>Sar</taxon>
        <taxon>Stramenopiles</taxon>
        <taxon>Oomycota</taxon>
        <taxon>Peronosporomycetes</taxon>
        <taxon>Peronosporales</taxon>
        <taxon>Peronosporaceae</taxon>
        <taxon>Phytophthora</taxon>
    </lineage>
</organism>